<keyword evidence="3" id="KW-1185">Reference proteome</keyword>
<dbReference type="InterPro" id="IPR011152">
    <property type="entry name" value="Pesterase_MJ0912"/>
</dbReference>
<dbReference type="OrthoDB" id="9813918at2"/>
<dbReference type="Proteomes" id="UP000184076">
    <property type="component" value="Unassembled WGS sequence"/>
</dbReference>
<name>A0A1M4YBQ0_9BACT</name>
<dbReference type="InterPro" id="IPR029052">
    <property type="entry name" value="Metallo-depent_PP-like"/>
</dbReference>
<dbReference type="STRING" id="1121391.SAMN02745206_01218"/>
<sequence length="241" mass="26957">MKIAVLSDIHGNLEAFTSVLDDLASTAPDRVVCLGDAIGYGPDPEEVVRILSRKGIPTLLGNHELAAIRPEYLDWFNPSARCSLERTLELLSPEVLDVLRTWPSVLEVEGALCVHGCPPDSITRYLFEVAAEEFPKLFGSYPHRLCFVGHTHALRWISWDGATLEKGPFGRRPLKLQAHRRYILNVGSVGQPRDGDNRAKYVLWDTESDTVRVRCVPYDIAATAEKILALGFPRINADRLW</sequence>
<evidence type="ECO:0000259" key="1">
    <source>
        <dbReference type="Pfam" id="PF00149"/>
    </source>
</evidence>
<dbReference type="AlphaFoldDB" id="A0A1M4YBQ0"/>
<dbReference type="GO" id="GO:0016791">
    <property type="term" value="F:phosphatase activity"/>
    <property type="evidence" value="ECO:0007669"/>
    <property type="project" value="TreeGrafter"/>
</dbReference>
<dbReference type="RefSeq" id="WP_073037949.1">
    <property type="nucleotide sequence ID" value="NZ_FQVB01000010.1"/>
</dbReference>
<dbReference type="InterPro" id="IPR050126">
    <property type="entry name" value="Ap4A_hydrolase"/>
</dbReference>
<organism evidence="2 3">
    <name type="scientific">Desulfacinum infernum DSM 9756</name>
    <dbReference type="NCBI Taxonomy" id="1121391"/>
    <lineage>
        <taxon>Bacteria</taxon>
        <taxon>Pseudomonadati</taxon>
        <taxon>Thermodesulfobacteriota</taxon>
        <taxon>Syntrophobacteria</taxon>
        <taxon>Syntrophobacterales</taxon>
        <taxon>Syntrophobacteraceae</taxon>
        <taxon>Desulfacinum</taxon>
    </lineage>
</organism>
<accession>A0A1M4YBQ0</accession>
<reference evidence="3" key="1">
    <citation type="submission" date="2016-11" db="EMBL/GenBank/DDBJ databases">
        <authorList>
            <person name="Varghese N."/>
            <person name="Submissions S."/>
        </authorList>
    </citation>
    <scope>NUCLEOTIDE SEQUENCE [LARGE SCALE GENOMIC DNA]</scope>
    <source>
        <strain evidence="3">DSM 9756</strain>
    </source>
</reference>
<evidence type="ECO:0000313" key="2">
    <source>
        <dbReference type="EMBL" id="SHF03244.1"/>
    </source>
</evidence>
<dbReference type="Gene3D" id="3.60.21.10">
    <property type="match status" value="1"/>
</dbReference>
<dbReference type="PIRSF" id="PIRSF000883">
    <property type="entry name" value="Pesterase_MJ0912"/>
    <property type="match status" value="1"/>
</dbReference>
<dbReference type="EMBL" id="FQVB01000010">
    <property type="protein sequence ID" value="SHF03244.1"/>
    <property type="molecule type" value="Genomic_DNA"/>
</dbReference>
<dbReference type="SUPFAM" id="SSF56300">
    <property type="entry name" value="Metallo-dependent phosphatases"/>
    <property type="match status" value="1"/>
</dbReference>
<dbReference type="PANTHER" id="PTHR42850:SF2">
    <property type="entry name" value="BLL5683 PROTEIN"/>
    <property type="match status" value="1"/>
</dbReference>
<gene>
    <name evidence="2" type="ORF">SAMN02745206_01218</name>
</gene>
<dbReference type="GO" id="GO:0005737">
    <property type="term" value="C:cytoplasm"/>
    <property type="evidence" value="ECO:0007669"/>
    <property type="project" value="TreeGrafter"/>
</dbReference>
<dbReference type="Pfam" id="PF00149">
    <property type="entry name" value="Metallophos"/>
    <property type="match status" value="1"/>
</dbReference>
<dbReference type="PANTHER" id="PTHR42850">
    <property type="entry name" value="METALLOPHOSPHOESTERASE"/>
    <property type="match status" value="1"/>
</dbReference>
<protein>
    <submittedName>
        <fullName evidence="2">Predicted phosphodiesterase</fullName>
    </submittedName>
</protein>
<feature type="domain" description="Calcineurin-like phosphoesterase" evidence="1">
    <location>
        <begin position="1"/>
        <end position="117"/>
    </location>
</feature>
<evidence type="ECO:0000313" key="3">
    <source>
        <dbReference type="Proteomes" id="UP000184076"/>
    </source>
</evidence>
<proteinExistence type="predicted"/>
<dbReference type="CDD" id="cd00838">
    <property type="entry name" value="MPP_superfamily"/>
    <property type="match status" value="1"/>
</dbReference>
<dbReference type="InterPro" id="IPR004843">
    <property type="entry name" value="Calcineurin-like_PHP"/>
</dbReference>